<accession>A0A087HHX1</accession>
<dbReference type="OMA" id="YHPPRYE"/>
<feature type="signal peptide" evidence="1">
    <location>
        <begin position="1"/>
        <end position="28"/>
    </location>
</feature>
<proteinExistence type="predicted"/>
<dbReference type="Pfam" id="PF01190">
    <property type="entry name" value="Pollen_Ole_e_1"/>
    <property type="match status" value="1"/>
</dbReference>
<gene>
    <name evidence="2" type="ordered locus">AALP_Aa2g164600</name>
</gene>
<dbReference type="EMBL" id="CM002870">
    <property type="protein sequence ID" value="KFK41723.1"/>
    <property type="molecule type" value="Genomic_DNA"/>
</dbReference>
<dbReference type="AlphaFoldDB" id="A0A087HHX1"/>
<dbReference type="OrthoDB" id="692967at2759"/>
<keyword evidence="3" id="KW-1185">Reference proteome</keyword>
<evidence type="ECO:0000256" key="1">
    <source>
        <dbReference type="SAM" id="SignalP"/>
    </source>
</evidence>
<dbReference type="Proteomes" id="UP000029120">
    <property type="component" value="Chromosome 2"/>
</dbReference>
<dbReference type="PANTHER" id="PTHR33935:SF22">
    <property type="entry name" value="OS10G0149400 PROTEIN"/>
    <property type="match status" value="1"/>
</dbReference>
<sequence>MRMLPENRGGSLCLLLVSVLCSAVLSLGREVEVVGYAESSKIMNPQTFSGLRVTIECKTADAKGHFVTRGSGEVDETGKFSLNIPHDIVGDDGTLKEACYAQLHSASGNPCPAHDGLEASKIVFSFKSGEKHVLGLKQNLKFSPEVCISKFFWHKPKFPLPPPLKKPCPPKIKLPPVVIPKKPCPPKIVHKPSVPIYKPPVVIPKKPCPPKSVHKPSVPIHKPQVPIYKPPKKVLPPIYKPPVVVIPKKPCPPKVPVPIYKPPVVVIPKKPCPPLPKLPPVVVIPKKQCPPLPPFPKFPKFPPTYIPHPKFGKWPPFPSHP</sequence>
<organism evidence="2 3">
    <name type="scientific">Arabis alpina</name>
    <name type="common">Alpine rock-cress</name>
    <dbReference type="NCBI Taxonomy" id="50452"/>
    <lineage>
        <taxon>Eukaryota</taxon>
        <taxon>Viridiplantae</taxon>
        <taxon>Streptophyta</taxon>
        <taxon>Embryophyta</taxon>
        <taxon>Tracheophyta</taxon>
        <taxon>Spermatophyta</taxon>
        <taxon>Magnoliopsida</taxon>
        <taxon>eudicotyledons</taxon>
        <taxon>Gunneridae</taxon>
        <taxon>Pentapetalae</taxon>
        <taxon>rosids</taxon>
        <taxon>malvids</taxon>
        <taxon>Brassicales</taxon>
        <taxon>Brassicaceae</taxon>
        <taxon>Arabideae</taxon>
        <taxon>Arabis</taxon>
    </lineage>
</organism>
<protein>
    <submittedName>
        <fullName evidence="2">Uncharacterized protein</fullName>
    </submittedName>
</protein>
<dbReference type="Gramene" id="KFK41723">
    <property type="protein sequence ID" value="KFK41723"/>
    <property type="gene ID" value="AALP_AA2G164600"/>
</dbReference>
<dbReference type="PANTHER" id="PTHR33935">
    <property type="entry name" value="OS10G0148100 PROTEIN"/>
    <property type="match status" value="1"/>
</dbReference>
<dbReference type="eggNOG" id="ENOG502QTFH">
    <property type="taxonomic scope" value="Eukaryota"/>
</dbReference>
<evidence type="ECO:0000313" key="2">
    <source>
        <dbReference type="EMBL" id="KFK41723.1"/>
    </source>
</evidence>
<reference evidence="3" key="1">
    <citation type="journal article" date="2015" name="Nat. Plants">
        <title>Genome expansion of Arabis alpina linked with retrotransposition and reduced symmetric DNA methylation.</title>
        <authorList>
            <person name="Willing E.M."/>
            <person name="Rawat V."/>
            <person name="Mandakova T."/>
            <person name="Maumus F."/>
            <person name="James G.V."/>
            <person name="Nordstroem K.J."/>
            <person name="Becker C."/>
            <person name="Warthmann N."/>
            <person name="Chica C."/>
            <person name="Szarzynska B."/>
            <person name="Zytnicki M."/>
            <person name="Albani M.C."/>
            <person name="Kiefer C."/>
            <person name="Bergonzi S."/>
            <person name="Castaings L."/>
            <person name="Mateos J.L."/>
            <person name="Berns M.C."/>
            <person name="Bujdoso N."/>
            <person name="Piofczyk T."/>
            <person name="de Lorenzo L."/>
            <person name="Barrero-Sicilia C."/>
            <person name="Mateos I."/>
            <person name="Piednoel M."/>
            <person name="Hagmann J."/>
            <person name="Chen-Min-Tao R."/>
            <person name="Iglesias-Fernandez R."/>
            <person name="Schuster S.C."/>
            <person name="Alonso-Blanco C."/>
            <person name="Roudier F."/>
            <person name="Carbonero P."/>
            <person name="Paz-Ares J."/>
            <person name="Davis S.J."/>
            <person name="Pecinka A."/>
            <person name="Quesneville H."/>
            <person name="Colot V."/>
            <person name="Lysak M.A."/>
            <person name="Weigel D."/>
            <person name="Coupland G."/>
            <person name="Schneeberger K."/>
        </authorList>
    </citation>
    <scope>NUCLEOTIDE SEQUENCE [LARGE SCALE GENOMIC DNA]</scope>
    <source>
        <strain evidence="3">cv. Pajares</strain>
    </source>
</reference>
<evidence type="ECO:0000313" key="3">
    <source>
        <dbReference type="Proteomes" id="UP000029120"/>
    </source>
</evidence>
<keyword evidence="1" id="KW-0732">Signal</keyword>
<name>A0A087HHX1_ARAAL</name>
<feature type="chain" id="PRO_5001823231" evidence="1">
    <location>
        <begin position="29"/>
        <end position="321"/>
    </location>
</feature>